<name>A0A067SGZ1_GALM3</name>
<proteinExistence type="predicted"/>
<dbReference type="HOGENOM" id="CLU_460823_0_0_1"/>
<dbReference type="OrthoDB" id="10635200at2759"/>
<accession>A0A067SGZ1</accession>
<protein>
    <submittedName>
        <fullName evidence="1">Uncharacterized protein</fullName>
    </submittedName>
</protein>
<evidence type="ECO:0000313" key="2">
    <source>
        <dbReference type="Proteomes" id="UP000027222"/>
    </source>
</evidence>
<dbReference type="Proteomes" id="UP000027222">
    <property type="component" value="Unassembled WGS sequence"/>
</dbReference>
<gene>
    <name evidence="1" type="ORF">GALMADRAFT_148181</name>
</gene>
<evidence type="ECO:0000313" key="1">
    <source>
        <dbReference type="EMBL" id="KDR66008.1"/>
    </source>
</evidence>
<dbReference type="AlphaFoldDB" id="A0A067SGZ1"/>
<reference evidence="2" key="1">
    <citation type="journal article" date="2014" name="Proc. Natl. Acad. Sci. U.S.A.">
        <title>Extensive sampling of basidiomycete genomes demonstrates inadequacy of the white-rot/brown-rot paradigm for wood decay fungi.</title>
        <authorList>
            <person name="Riley R."/>
            <person name="Salamov A.A."/>
            <person name="Brown D.W."/>
            <person name="Nagy L.G."/>
            <person name="Floudas D."/>
            <person name="Held B.W."/>
            <person name="Levasseur A."/>
            <person name="Lombard V."/>
            <person name="Morin E."/>
            <person name="Otillar R."/>
            <person name="Lindquist E.A."/>
            <person name="Sun H."/>
            <person name="LaButti K.M."/>
            <person name="Schmutz J."/>
            <person name="Jabbour D."/>
            <person name="Luo H."/>
            <person name="Baker S.E."/>
            <person name="Pisabarro A.G."/>
            <person name="Walton J.D."/>
            <person name="Blanchette R.A."/>
            <person name="Henrissat B."/>
            <person name="Martin F."/>
            <person name="Cullen D."/>
            <person name="Hibbett D.S."/>
            <person name="Grigoriev I.V."/>
        </authorList>
    </citation>
    <scope>NUCLEOTIDE SEQUENCE [LARGE SCALE GENOMIC DNA]</scope>
    <source>
        <strain evidence="2">CBS 339.88</strain>
    </source>
</reference>
<organism evidence="1 2">
    <name type="scientific">Galerina marginata (strain CBS 339.88)</name>
    <dbReference type="NCBI Taxonomy" id="685588"/>
    <lineage>
        <taxon>Eukaryota</taxon>
        <taxon>Fungi</taxon>
        <taxon>Dikarya</taxon>
        <taxon>Basidiomycota</taxon>
        <taxon>Agaricomycotina</taxon>
        <taxon>Agaricomycetes</taxon>
        <taxon>Agaricomycetidae</taxon>
        <taxon>Agaricales</taxon>
        <taxon>Agaricineae</taxon>
        <taxon>Strophariaceae</taxon>
        <taxon>Galerina</taxon>
    </lineage>
</organism>
<sequence length="592" mass="65887">MAVTTTHLISSGDPLWDGFITPSDDQFLSSAAAWDIPAIISRFTVLRVAATYKQLGWHPKARKPNMEYIHTTLAPKISHNDDMAAHPGLAIAHSSNFPARPKGASAETIFTVEPDVRILLLCGRQSVEVRHAAEKSIVGVFVVLHPVIVRLPSVILEAIVNFTNISASSLPPNPVSELLLAARLARLAYSNGVPGMIDPILKTVISERIAGTSTRKDKTIRDKCRRIVSSPEIVEALLETNLLEGQIWVTDGFRSVISIYVLERFTAANFIHAAAKLEERLTAFLRRSFRLRDILPPNTDQNLLEKGDHTSLRKLGKVNRSFEGLMLSAFWKIISIVASEYNLPPIFYSPWCLTDRARSVHPMNVYFQTYKDVLKSAHLVAHGFDVMHSLSHAAFLGIEHPANRTNQTWDIIQNHIDTDPQEIITMYLTPVRVMSLAASWKKGVVSLASTLHRQIDANLNVKHVPEARRILNEHIQTLLTQDREWYDLCVLFGNQPDVALASVLEGDPEILFPRFPTIDIISLASSPPPSDMHPALENIIDAFHKQSAEVQDALSTVDIGNMMQAWVRNPQADAQTTKGHLEDLGDGIQISY</sequence>
<keyword evidence="2" id="KW-1185">Reference proteome</keyword>
<dbReference type="EMBL" id="KL142428">
    <property type="protein sequence ID" value="KDR66008.1"/>
    <property type="molecule type" value="Genomic_DNA"/>
</dbReference>